<dbReference type="NCBIfam" id="TIGR01174">
    <property type="entry name" value="ftsA"/>
    <property type="match status" value="1"/>
</dbReference>
<evidence type="ECO:0000313" key="9">
    <source>
        <dbReference type="Proteomes" id="UP000652681"/>
    </source>
</evidence>
<gene>
    <name evidence="5 8" type="primary">ftsA</name>
    <name evidence="8" type="ORF">H9Y05_14425</name>
</gene>
<dbReference type="PANTHER" id="PTHR32432:SF4">
    <property type="entry name" value="CELL DIVISION PROTEIN FTSA"/>
    <property type="match status" value="1"/>
</dbReference>
<evidence type="ECO:0000256" key="6">
    <source>
        <dbReference type="PIRNR" id="PIRNR003101"/>
    </source>
</evidence>
<dbReference type="HAMAP" id="MF_02033">
    <property type="entry name" value="FtsA"/>
    <property type="match status" value="1"/>
</dbReference>
<dbReference type="GO" id="GO:0032153">
    <property type="term" value="C:cell division site"/>
    <property type="evidence" value="ECO:0007669"/>
    <property type="project" value="UniProtKB-UniRule"/>
</dbReference>
<dbReference type="InterPro" id="IPR043129">
    <property type="entry name" value="ATPase_NBD"/>
</dbReference>
<keyword evidence="2 5" id="KW-0132">Cell division</keyword>
<organism evidence="8 9">
    <name type="scientific">Taishania pollutisoli</name>
    <dbReference type="NCBI Taxonomy" id="2766479"/>
    <lineage>
        <taxon>Bacteria</taxon>
        <taxon>Pseudomonadati</taxon>
        <taxon>Bacteroidota</taxon>
        <taxon>Flavobacteriia</taxon>
        <taxon>Flavobacteriales</taxon>
        <taxon>Crocinitomicaceae</taxon>
        <taxon>Taishania</taxon>
    </lineage>
</organism>
<keyword evidence="1 5" id="KW-1003">Cell membrane</keyword>
<dbReference type="InterPro" id="IPR020823">
    <property type="entry name" value="Cell_div_FtsA"/>
</dbReference>
<dbReference type="RefSeq" id="WP_216714688.1">
    <property type="nucleotide sequence ID" value="NZ_JACVEL010000013.1"/>
</dbReference>
<evidence type="ECO:0000256" key="3">
    <source>
        <dbReference type="ARBA" id="ARBA00023136"/>
    </source>
</evidence>
<keyword evidence="9" id="KW-1185">Reference proteome</keyword>
<protein>
    <recommendedName>
        <fullName evidence="5 6">Cell division protein FtsA</fullName>
    </recommendedName>
</protein>
<dbReference type="GO" id="GO:0043093">
    <property type="term" value="P:FtsZ-dependent cytokinesis"/>
    <property type="evidence" value="ECO:0007669"/>
    <property type="project" value="UniProtKB-UniRule"/>
</dbReference>
<feature type="domain" description="SHS2" evidence="7">
    <location>
        <begin position="5"/>
        <end position="197"/>
    </location>
</feature>
<dbReference type="CDD" id="cd24048">
    <property type="entry name" value="ASKHA_NBD_FtsA"/>
    <property type="match status" value="1"/>
</dbReference>
<dbReference type="Gene3D" id="3.30.420.40">
    <property type="match status" value="2"/>
</dbReference>
<evidence type="ECO:0000313" key="8">
    <source>
        <dbReference type="EMBL" id="MBC9813668.1"/>
    </source>
</evidence>
<dbReference type="EMBL" id="JACVEL010000013">
    <property type="protein sequence ID" value="MBC9813668.1"/>
    <property type="molecule type" value="Genomic_DNA"/>
</dbReference>
<evidence type="ECO:0000256" key="4">
    <source>
        <dbReference type="ARBA" id="ARBA00023306"/>
    </source>
</evidence>
<accession>A0A8J6PRZ3</accession>
<evidence type="ECO:0000256" key="1">
    <source>
        <dbReference type="ARBA" id="ARBA00022475"/>
    </source>
</evidence>
<evidence type="ECO:0000256" key="2">
    <source>
        <dbReference type="ARBA" id="ARBA00022618"/>
    </source>
</evidence>
<keyword evidence="4 5" id="KW-0131">Cell cycle</keyword>
<evidence type="ECO:0000256" key="5">
    <source>
        <dbReference type="HAMAP-Rule" id="MF_02033"/>
    </source>
</evidence>
<keyword evidence="3 5" id="KW-0472">Membrane</keyword>
<dbReference type="Proteomes" id="UP000652681">
    <property type="component" value="Unassembled WGS sequence"/>
</dbReference>
<dbReference type="InterPro" id="IPR050696">
    <property type="entry name" value="FtsA/MreB"/>
</dbReference>
<comment type="similarity">
    <text evidence="5 6">Belongs to the FtsA/MreB family.</text>
</comment>
<comment type="function">
    <text evidence="5 6">Cell division protein that is involved in the assembly of the Z ring. May serve as a membrane anchor for the Z ring.</text>
</comment>
<dbReference type="AlphaFoldDB" id="A0A8J6PRZ3"/>
<dbReference type="Pfam" id="PF02491">
    <property type="entry name" value="SHS2_FTSA"/>
    <property type="match status" value="1"/>
</dbReference>
<dbReference type="PIRSF" id="PIRSF003101">
    <property type="entry name" value="FtsA"/>
    <property type="match status" value="1"/>
</dbReference>
<dbReference type="PANTHER" id="PTHR32432">
    <property type="entry name" value="CELL DIVISION PROTEIN FTSA-RELATED"/>
    <property type="match status" value="1"/>
</dbReference>
<reference evidence="8" key="1">
    <citation type="submission" date="2020-09" db="EMBL/GenBank/DDBJ databases">
        <title>Taishania pollutisoli gen. nov., sp. nov., Isolated from Tetrabromobisphenol A-Contaminated Soil.</title>
        <authorList>
            <person name="Chen Q."/>
        </authorList>
    </citation>
    <scope>NUCLEOTIDE SEQUENCE</scope>
    <source>
        <strain evidence="8">CZZ-1</strain>
    </source>
</reference>
<comment type="caution">
    <text evidence="8">The sequence shown here is derived from an EMBL/GenBank/DDBJ whole genome shotgun (WGS) entry which is preliminary data.</text>
</comment>
<dbReference type="SMART" id="SM00842">
    <property type="entry name" value="FtsA"/>
    <property type="match status" value="1"/>
</dbReference>
<dbReference type="Gene3D" id="3.30.1490.110">
    <property type="match status" value="1"/>
</dbReference>
<comment type="subunit">
    <text evidence="5">Self-interacts. Interacts with FtsZ.</text>
</comment>
<dbReference type="Pfam" id="PF14450">
    <property type="entry name" value="FtsA"/>
    <property type="match status" value="1"/>
</dbReference>
<dbReference type="InterPro" id="IPR003494">
    <property type="entry name" value="SHS2_FtsA"/>
</dbReference>
<name>A0A8J6PRZ3_9FLAO</name>
<dbReference type="GO" id="GO:0009898">
    <property type="term" value="C:cytoplasmic side of plasma membrane"/>
    <property type="evidence" value="ECO:0007669"/>
    <property type="project" value="UniProtKB-UniRule"/>
</dbReference>
<proteinExistence type="inferred from homology"/>
<comment type="subcellular location">
    <subcellularLocation>
        <location evidence="5">Cell membrane</location>
        <topology evidence="5">Peripheral membrane protein</topology>
        <orientation evidence="5">Cytoplasmic side</orientation>
    </subcellularLocation>
    <text evidence="5">Localizes to the Z ring in an FtsZ-dependent manner. Targeted to the membrane through a conserved C-terminal amphipathic helix.</text>
</comment>
<dbReference type="SUPFAM" id="SSF53067">
    <property type="entry name" value="Actin-like ATPase domain"/>
    <property type="match status" value="2"/>
</dbReference>
<evidence type="ECO:0000259" key="7">
    <source>
        <dbReference type="SMART" id="SM00842"/>
    </source>
</evidence>
<sequence>MSKVVVGLDIGTTKIACFVGTRNEHGKIEILAMGQAESLGVARGIVENIEKTIQSIRSAVEQTQESINGEYELLIRSAYVGVAGQHIKSMQHRGMLTRSNLENEISQLDLDALEDDMYKMLMPPGEQIIKVIPKQYIIDNQQGIKEPIGHAGVRLEANFHIITGNVGACTNIMRCVSRAGLEVKDLVLEPMASAEAVLSSEEKEAGVVLVDIGGGTTDIAVFHDGIIQHTAIIPFGGNSITEDIKEGCMIMRNQAERLKVKFGSALPSESQENEIVCIPGLRGREPKEISVRNLASIISARMTEIIELVDYEIINSGLKKKLIGGIVVTGGGAQLKHVKQLFEYVTGLDTRIGLPTEHLANTNELDKLASPMYSTGIGLVLNGFNDLDRKGKIGESATTTGTEKIARQTDKRRTGFFESLVEKGKSWFIEED</sequence>